<name>A0A382GXZ3_9ZZZZ</name>
<gene>
    <name evidence="1" type="ORF">METZ01_LOCUS231925</name>
</gene>
<dbReference type="AlphaFoldDB" id="A0A382GXZ3"/>
<accession>A0A382GXZ3</accession>
<proteinExistence type="predicted"/>
<organism evidence="1">
    <name type="scientific">marine metagenome</name>
    <dbReference type="NCBI Taxonomy" id="408172"/>
    <lineage>
        <taxon>unclassified sequences</taxon>
        <taxon>metagenomes</taxon>
        <taxon>ecological metagenomes</taxon>
    </lineage>
</organism>
<feature type="non-terminal residue" evidence="1">
    <location>
        <position position="1"/>
    </location>
</feature>
<protein>
    <submittedName>
        <fullName evidence="1">Uncharacterized protein</fullName>
    </submittedName>
</protein>
<dbReference type="EMBL" id="UINC01057667">
    <property type="protein sequence ID" value="SVB79071.1"/>
    <property type="molecule type" value="Genomic_DNA"/>
</dbReference>
<reference evidence="1" key="1">
    <citation type="submission" date="2018-05" db="EMBL/GenBank/DDBJ databases">
        <authorList>
            <person name="Lanie J.A."/>
            <person name="Ng W.-L."/>
            <person name="Kazmierczak K.M."/>
            <person name="Andrzejewski T.M."/>
            <person name="Davidsen T.M."/>
            <person name="Wayne K.J."/>
            <person name="Tettelin H."/>
            <person name="Glass J.I."/>
            <person name="Rusch D."/>
            <person name="Podicherti R."/>
            <person name="Tsui H.-C.T."/>
            <person name="Winkler M.E."/>
        </authorList>
    </citation>
    <scope>NUCLEOTIDE SEQUENCE</scope>
</reference>
<evidence type="ECO:0000313" key="1">
    <source>
        <dbReference type="EMBL" id="SVB79071.1"/>
    </source>
</evidence>
<sequence length="68" mass="7727">RYNVTMKTIATLFLSLFVLTACSVKNPALDLGKRCMQKGDQIVYSYLWVYDKEAGNKATKEMCDQIAE</sequence>